<dbReference type="Proteomes" id="UP000075374">
    <property type="component" value="Unassembled WGS sequence"/>
</dbReference>
<feature type="transmembrane region" description="Helical" evidence="1">
    <location>
        <begin position="96"/>
        <end position="115"/>
    </location>
</feature>
<organism evidence="2 3">
    <name type="scientific">Clostridium colicanis DSM 13634</name>
    <dbReference type="NCBI Taxonomy" id="1121305"/>
    <lineage>
        <taxon>Bacteria</taxon>
        <taxon>Bacillati</taxon>
        <taxon>Bacillota</taxon>
        <taxon>Clostridia</taxon>
        <taxon>Eubacteriales</taxon>
        <taxon>Clostridiaceae</taxon>
        <taxon>Clostridium</taxon>
    </lineage>
</organism>
<accession>A0A151ARZ7</accession>
<keyword evidence="1" id="KW-0472">Membrane</keyword>
<name>A0A151ARZ7_9CLOT</name>
<keyword evidence="1" id="KW-0812">Transmembrane</keyword>
<keyword evidence="1" id="KW-1133">Transmembrane helix</keyword>
<evidence type="ECO:0000313" key="2">
    <source>
        <dbReference type="EMBL" id="KYH30353.1"/>
    </source>
</evidence>
<feature type="transmembrane region" description="Helical" evidence="1">
    <location>
        <begin position="122"/>
        <end position="148"/>
    </location>
</feature>
<reference evidence="2 3" key="1">
    <citation type="submission" date="2016-02" db="EMBL/GenBank/DDBJ databases">
        <title>Genome sequence of Clostridium colicanis DSM 13634.</title>
        <authorList>
            <person name="Poehlein A."/>
            <person name="Daniel R."/>
        </authorList>
    </citation>
    <scope>NUCLEOTIDE SEQUENCE [LARGE SCALE GENOMIC DNA]</scope>
    <source>
        <strain evidence="2 3">DSM 13634</strain>
    </source>
</reference>
<dbReference type="EMBL" id="LTBB01000001">
    <property type="protein sequence ID" value="KYH30353.1"/>
    <property type="molecule type" value="Genomic_DNA"/>
</dbReference>
<sequence length="189" mass="21992">MSDKLLIINDLSSIKQNMNKHKYKTINYIIEGIRFSIAFLILRIIFILPVFIISNENLNFLEFYIKKYSFSSISYDHIWNNFKYAFSTVLQNNDYLIKYMIISFIILSFILVTTIKSPIGILISFIFTTISPYLIENIFLPIISFIYIPVNFICSFIDGLIPSFIPVLLIWGGAGAIFGILRLKKMNRN</sequence>
<dbReference type="STRING" id="1121305.CLCOL_02990"/>
<dbReference type="RefSeq" id="WP_061857231.1">
    <property type="nucleotide sequence ID" value="NZ_LTBB01000001.1"/>
</dbReference>
<dbReference type="PATRIC" id="fig|1121305.3.peg.298"/>
<dbReference type="AlphaFoldDB" id="A0A151ARZ7"/>
<evidence type="ECO:0000256" key="1">
    <source>
        <dbReference type="SAM" id="Phobius"/>
    </source>
</evidence>
<protein>
    <submittedName>
        <fullName evidence="2">Uncharacterized protein</fullName>
    </submittedName>
</protein>
<feature type="transmembrane region" description="Helical" evidence="1">
    <location>
        <begin position="160"/>
        <end position="181"/>
    </location>
</feature>
<keyword evidence="3" id="KW-1185">Reference proteome</keyword>
<evidence type="ECO:0000313" key="3">
    <source>
        <dbReference type="Proteomes" id="UP000075374"/>
    </source>
</evidence>
<proteinExistence type="predicted"/>
<comment type="caution">
    <text evidence="2">The sequence shown here is derived from an EMBL/GenBank/DDBJ whole genome shotgun (WGS) entry which is preliminary data.</text>
</comment>
<gene>
    <name evidence="2" type="ORF">CLCOL_02990</name>
</gene>
<feature type="transmembrane region" description="Helical" evidence="1">
    <location>
        <begin position="28"/>
        <end position="53"/>
    </location>
</feature>